<dbReference type="CDD" id="cd02440">
    <property type="entry name" value="AdoMet_MTases"/>
    <property type="match status" value="1"/>
</dbReference>
<dbReference type="PANTHER" id="PTHR12843">
    <property type="entry name" value="PROTEIN-LYSINE N-METHYLTRANSFERASE METTL10"/>
    <property type="match status" value="1"/>
</dbReference>
<accession>A0AAN5CQP9</accession>
<protein>
    <recommendedName>
        <fullName evidence="5">Methyltransferase domain-containing protein</fullName>
    </recommendedName>
</protein>
<dbReference type="EMBL" id="BTRK01000004">
    <property type="protein sequence ID" value="GMR48921.1"/>
    <property type="molecule type" value="Genomic_DNA"/>
</dbReference>
<evidence type="ECO:0000259" key="5">
    <source>
        <dbReference type="Pfam" id="PF13847"/>
    </source>
</evidence>
<dbReference type="GO" id="GO:0032259">
    <property type="term" value="P:methylation"/>
    <property type="evidence" value="ECO:0007669"/>
    <property type="project" value="UniProtKB-KW"/>
</dbReference>
<evidence type="ECO:0000313" key="7">
    <source>
        <dbReference type="Proteomes" id="UP001328107"/>
    </source>
</evidence>
<dbReference type="Pfam" id="PF13847">
    <property type="entry name" value="Methyltransf_31"/>
    <property type="match status" value="1"/>
</dbReference>
<keyword evidence="1" id="KW-0963">Cytoplasm</keyword>
<gene>
    <name evidence="6" type="ORF">PMAYCL1PPCAC_19116</name>
</gene>
<evidence type="ECO:0000256" key="3">
    <source>
        <dbReference type="ARBA" id="ARBA00022679"/>
    </source>
</evidence>
<keyword evidence="3" id="KW-0808">Transferase</keyword>
<evidence type="ECO:0000256" key="4">
    <source>
        <dbReference type="ARBA" id="ARBA00022691"/>
    </source>
</evidence>
<dbReference type="InterPro" id="IPR029063">
    <property type="entry name" value="SAM-dependent_MTases_sf"/>
</dbReference>
<dbReference type="Gene3D" id="3.40.50.150">
    <property type="entry name" value="Vaccinia Virus protein VP39"/>
    <property type="match status" value="1"/>
</dbReference>
<dbReference type="HAMAP" id="MF_03188">
    <property type="entry name" value="Methyltr_EFM4"/>
    <property type="match status" value="1"/>
</dbReference>
<keyword evidence="7" id="KW-1185">Reference proteome</keyword>
<proteinExistence type="inferred from homology"/>
<evidence type="ECO:0000313" key="6">
    <source>
        <dbReference type="EMBL" id="GMR48921.1"/>
    </source>
</evidence>
<feature type="domain" description="Methyltransferase" evidence="5">
    <location>
        <begin position="64"/>
        <end position="203"/>
    </location>
</feature>
<keyword evidence="2" id="KW-0489">Methyltransferase</keyword>
<sequence length="237" mass="26627">SAVMAEMEDSSLPAASQLGTKEYWDAHYSLELGNYEESQDEGEIWFGKQAETRAIQYILAQAAESGVRVLDFGCGNGHFLRRLRSARCDWGELRGTDYSEPSIDLCTKIEQEQREEEQQEILYTVFDILSSSSLDGMGGARFDFIHDKGTWDAISLSDDRSTRLVAYRIALDRLLSARGQFVIVSCNYTTAELRGFFEEDQQLECVSELPEVKKPAAAFSFGGKTGAPFHTAVFKRR</sequence>
<dbReference type="Proteomes" id="UP001328107">
    <property type="component" value="Unassembled WGS sequence"/>
</dbReference>
<organism evidence="6 7">
    <name type="scientific">Pristionchus mayeri</name>
    <dbReference type="NCBI Taxonomy" id="1317129"/>
    <lineage>
        <taxon>Eukaryota</taxon>
        <taxon>Metazoa</taxon>
        <taxon>Ecdysozoa</taxon>
        <taxon>Nematoda</taxon>
        <taxon>Chromadorea</taxon>
        <taxon>Rhabditida</taxon>
        <taxon>Rhabditina</taxon>
        <taxon>Diplogasteromorpha</taxon>
        <taxon>Diplogasteroidea</taxon>
        <taxon>Neodiplogasteridae</taxon>
        <taxon>Pristionchus</taxon>
    </lineage>
</organism>
<dbReference type="SUPFAM" id="SSF53335">
    <property type="entry name" value="S-adenosyl-L-methionine-dependent methyltransferases"/>
    <property type="match status" value="1"/>
</dbReference>
<reference evidence="7" key="1">
    <citation type="submission" date="2022-10" db="EMBL/GenBank/DDBJ databases">
        <title>Genome assembly of Pristionchus species.</title>
        <authorList>
            <person name="Yoshida K."/>
            <person name="Sommer R.J."/>
        </authorList>
    </citation>
    <scope>NUCLEOTIDE SEQUENCE [LARGE SCALE GENOMIC DNA]</scope>
    <source>
        <strain evidence="7">RS5460</strain>
    </source>
</reference>
<keyword evidence="4" id="KW-0949">S-adenosyl-L-methionine</keyword>
<dbReference type="AlphaFoldDB" id="A0AAN5CQP9"/>
<dbReference type="GO" id="GO:0005737">
    <property type="term" value="C:cytoplasm"/>
    <property type="evidence" value="ECO:0007669"/>
    <property type="project" value="TreeGrafter"/>
</dbReference>
<dbReference type="GO" id="GO:0016279">
    <property type="term" value="F:protein-lysine N-methyltransferase activity"/>
    <property type="evidence" value="ECO:0007669"/>
    <property type="project" value="TreeGrafter"/>
</dbReference>
<dbReference type="InterPro" id="IPR025714">
    <property type="entry name" value="Methyltranfer_dom"/>
</dbReference>
<feature type="non-terminal residue" evidence="6">
    <location>
        <position position="1"/>
    </location>
</feature>
<dbReference type="InterPro" id="IPR026635">
    <property type="entry name" value="Efm4/METTL10"/>
</dbReference>
<evidence type="ECO:0000256" key="1">
    <source>
        <dbReference type="ARBA" id="ARBA00022490"/>
    </source>
</evidence>
<evidence type="ECO:0000256" key="2">
    <source>
        <dbReference type="ARBA" id="ARBA00022603"/>
    </source>
</evidence>
<name>A0AAN5CQP9_9BILA</name>
<dbReference type="PANTHER" id="PTHR12843:SF5">
    <property type="entry name" value="EEF1A LYSINE METHYLTRANSFERASE 2"/>
    <property type="match status" value="1"/>
</dbReference>
<comment type="caution">
    <text evidence="6">The sequence shown here is derived from an EMBL/GenBank/DDBJ whole genome shotgun (WGS) entry which is preliminary data.</text>
</comment>